<dbReference type="Proteomes" id="UP001196870">
    <property type="component" value="Unassembled WGS sequence"/>
</dbReference>
<dbReference type="CDD" id="cd08474">
    <property type="entry name" value="PBP2_CrgA_like_5"/>
    <property type="match status" value="1"/>
</dbReference>
<feature type="domain" description="HTH lysR-type" evidence="5">
    <location>
        <begin position="4"/>
        <end position="61"/>
    </location>
</feature>
<accession>A0ABS5F4Y3</accession>
<dbReference type="InterPro" id="IPR058163">
    <property type="entry name" value="LysR-type_TF_proteobact-type"/>
</dbReference>
<dbReference type="SUPFAM" id="SSF53850">
    <property type="entry name" value="Periplasmic binding protein-like II"/>
    <property type="match status" value="1"/>
</dbReference>
<name>A0ABS5F4Y3_9PROT</name>
<dbReference type="InterPro" id="IPR036390">
    <property type="entry name" value="WH_DNA-bd_sf"/>
</dbReference>
<dbReference type="Gene3D" id="3.40.190.290">
    <property type="match status" value="1"/>
</dbReference>
<organism evidence="6 7">
    <name type="scientific">Plastoroseomonas hellenica</name>
    <dbReference type="NCBI Taxonomy" id="2687306"/>
    <lineage>
        <taxon>Bacteria</taxon>
        <taxon>Pseudomonadati</taxon>
        <taxon>Pseudomonadota</taxon>
        <taxon>Alphaproteobacteria</taxon>
        <taxon>Acetobacterales</taxon>
        <taxon>Acetobacteraceae</taxon>
        <taxon>Plastoroseomonas</taxon>
    </lineage>
</organism>
<proteinExistence type="inferred from homology"/>
<dbReference type="PANTHER" id="PTHR30537:SF5">
    <property type="entry name" value="HTH-TYPE TRANSCRIPTIONAL ACTIVATOR TTDR-RELATED"/>
    <property type="match status" value="1"/>
</dbReference>
<dbReference type="PROSITE" id="PS50931">
    <property type="entry name" value="HTH_LYSR"/>
    <property type="match status" value="1"/>
</dbReference>
<protein>
    <submittedName>
        <fullName evidence="6">LysR family transcriptional regulator</fullName>
    </submittedName>
</protein>
<comment type="caution">
    <text evidence="6">The sequence shown here is derived from an EMBL/GenBank/DDBJ whole genome shotgun (WGS) entry which is preliminary data.</text>
</comment>
<dbReference type="InterPro" id="IPR000847">
    <property type="entry name" value="LysR_HTH_N"/>
</dbReference>
<dbReference type="InterPro" id="IPR036388">
    <property type="entry name" value="WH-like_DNA-bd_sf"/>
</dbReference>
<evidence type="ECO:0000313" key="7">
    <source>
        <dbReference type="Proteomes" id="UP001196870"/>
    </source>
</evidence>
<evidence type="ECO:0000256" key="1">
    <source>
        <dbReference type="ARBA" id="ARBA00009437"/>
    </source>
</evidence>
<dbReference type="Gene3D" id="1.10.10.10">
    <property type="entry name" value="Winged helix-like DNA-binding domain superfamily/Winged helix DNA-binding domain"/>
    <property type="match status" value="1"/>
</dbReference>
<dbReference type="Pfam" id="PF00126">
    <property type="entry name" value="HTH_1"/>
    <property type="match status" value="1"/>
</dbReference>
<sequence length="303" mass="33158">MQRVSLGELEIFAAIARARSFRKAATERGVSASALSQALRNLEERLGVRLLNRTTRSVSLTEAGEALLRRLRPALDEVEGAVEAAYAFRRTPAGSLRINAPAPAVEFVLGPMIAPFLEAYPDISLEIIADAAFVDIVESGFDAGVRFGEELARDMIAMPLGSPLDYAVVAAPGYLAKRGTPAGPDDLLGHNRIRHRFPGGTIFEWSFEKDGRAVSIVPEGRLTVNDSRQAVRAAKEGVGLARVPVDYVQAELATGELVRVLRDWSPLLPSWFLYYPSRRQMPPAMRAFLDFIGARKDATADRR</sequence>
<keyword evidence="3" id="KW-0238">DNA-binding</keyword>
<dbReference type="SUPFAM" id="SSF46785">
    <property type="entry name" value="Winged helix' DNA-binding domain"/>
    <property type="match status" value="1"/>
</dbReference>
<reference evidence="7" key="1">
    <citation type="journal article" date="2021" name="Syst. Appl. Microbiol.">
        <title>Roseomonas hellenica sp. nov., isolated from roots of wild-growing Alkanna tinctoria.</title>
        <authorList>
            <person name="Rat A."/>
            <person name="Naranjo H.D."/>
            <person name="Lebbe L."/>
            <person name="Cnockaert M."/>
            <person name="Krigas N."/>
            <person name="Grigoriadou K."/>
            <person name="Maloupa E."/>
            <person name="Willems A."/>
        </authorList>
    </citation>
    <scope>NUCLEOTIDE SEQUENCE [LARGE SCALE GENOMIC DNA]</scope>
    <source>
        <strain evidence="7">LMG 31523</strain>
    </source>
</reference>
<dbReference type="RefSeq" id="WP_211855416.1">
    <property type="nucleotide sequence ID" value="NZ_JAAGBB010000038.1"/>
</dbReference>
<comment type="similarity">
    <text evidence="1">Belongs to the LysR transcriptional regulatory family.</text>
</comment>
<keyword evidence="2" id="KW-0805">Transcription regulation</keyword>
<evidence type="ECO:0000256" key="4">
    <source>
        <dbReference type="ARBA" id="ARBA00023163"/>
    </source>
</evidence>
<dbReference type="PANTHER" id="PTHR30537">
    <property type="entry name" value="HTH-TYPE TRANSCRIPTIONAL REGULATOR"/>
    <property type="match status" value="1"/>
</dbReference>
<evidence type="ECO:0000259" key="5">
    <source>
        <dbReference type="PROSITE" id="PS50931"/>
    </source>
</evidence>
<evidence type="ECO:0000313" key="6">
    <source>
        <dbReference type="EMBL" id="MBR0667638.1"/>
    </source>
</evidence>
<keyword evidence="4" id="KW-0804">Transcription</keyword>
<dbReference type="EMBL" id="JAAGBB010000038">
    <property type="protein sequence ID" value="MBR0667638.1"/>
    <property type="molecule type" value="Genomic_DNA"/>
</dbReference>
<dbReference type="InterPro" id="IPR005119">
    <property type="entry name" value="LysR_subst-bd"/>
</dbReference>
<gene>
    <name evidence="6" type="ORF">GXW71_25005</name>
</gene>
<evidence type="ECO:0000256" key="3">
    <source>
        <dbReference type="ARBA" id="ARBA00023125"/>
    </source>
</evidence>
<dbReference type="Pfam" id="PF03466">
    <property type="entry name" value="LysR_substrate"/>
    <property type="match status" value="1"/>
</dbReference>
<evidence type="ECO:0000256" key="2">
    <source>
        <dbReference type="ARBA" id="ARBA00023015"/>
    </source>
</evidence>
<keyword evidence="7" id="KW-1185">Reference proteome</keyword>